<sequence>MWYTTKPSSSIANKMRGGGGAPPVMTRTGPGRGLRSAAGALTIMFSTVGAPPMCVTL</sequence>
<name>A0A0A8ZN91_ARUDO</name>
<feature type="compositionally biased region" description="Polar residues" evidence="1">
    <location>
        <begin position="1"/>
        <end position="12"/>
    </location>
</feature>
<evidence type="ECO:0000313" key="2">
    <source>
        <dbReference type="EMBL" id="JAD39118.1"/>
    </source>
</evidence>
<evidence type="ECO:0000256" key="1">
    <source>
        <dbReference type="SAM" id="MobiDB-lite"/>
    </source>
</evidence>
<dbReference type="AlphaFoldDB" id="A0A0A8ZN91"/>
<reference evidence="2" key="1">
    <citation type="submission" date="2014-09" db="EMBL/GenBank/DDBJ databases">
        <authorList>
            <person name="Magalhaes I.L.F."/>
            <person name="Oliveira U."/>
            <person name="Santos F.R."/>
            <person name="Vidigal T.H.D.A."/>
            <person name="Brescovit A.D."/>
            <person name="Santos A.J."/>
        </authorList>
    </citation>
    <scope>NUCLEOTIDE SEQUENCE</scope>
    <source>
        <tissue evidence="2">Shoot tissue taken approximately 20 cm above the soil surface</tissue>
    </source>
</reference>
<feature type="region of interest" description="Disordered" evidence="1">
    <location>
        <begin position="1"/>
        <end position="32"/>
    </location>
</feature>
<proteinExistence type="predicted"/>
<accession>A0A0A8ZN91</accession>
<organism evidence="2">
    <name type="scientific">Arundo donax</name>
    <name type="common">Giant reed</name>
    <name type="synonym">Donax arundinaceus</name>
    <dbReference type="NCBI Taxonomy" id="35708"/>
    <lineage>
        <taxon>Eukaryota</taxon>
        <taxon>Viridiplantae</taxon>
        <taxon>Streptophyta</taxon>
        <taxon>Embryophyta</taxon>
        <taxon>Tracheophyta</taxon>
        <taxon>Spermatophyta</taxon>
        <taxon>Magnoliopsida</taxon>
        <taxon>Liliopsida</taxon>
        <taxon>Poales</taxon>
        <taxon>Poaceae</taxon>
        <taxon>PACMAD clade</taxon>
        <taxon>Arundinoideae</taxon>
        <taxon>Arundineae</taxon>
        <taxon>Arundo</taxon>
    </lineage>
</organism>
<reference evidence="2" key="2">
    <citation type="journal article" date="2015" name="Data Brief">
        <title>Shoot transcriptome of the giant reed, Arundo donax.</title>
        <authorList>
            <person name="Barrero R.A."/>
            <person name="Guerrero F.D."/>
            <person name="Moolhuijzen P."/>
            <person name="Goolsby J.A."/>
            <person name="Tidwell J."/>
            <person name="Bellgard S.E."/>
            <person name="Bellgard M.I."/>
        </authorList>
    </citation>
    <scope>NUCLEOTIDE SEQUENCE</scope>
    <source>
        <tissue evidence="2">Shoot tissue taken approximately 20 cm above the soil surface</tissue>
    </source>
</reference>
<protein>
    <submittedName>
        <fullName evidence="2">Uncharacterized protein</fullName>
    </submittedName>
</protein>
<dbReference type="EMBL" id="GBRH01258777">
    <property type="protein sequence ID" value="JAD39118.1"/>
    <property type="molecule type" value="Transcribed_RNA"/>
</dbReference>